<evidence type="ECO:0000259" key="7">
    <source>
        <dbReference type="PROSITE" id="PS50922"/>
    </source>
</evidence>
<protein>
    <recommendedName>
        <fullName evidence="7">TLC domain-containing protein</fullName>
    </recommendedName>
</protein>
<sequence>METLASSSSTSWFPTFFSIFCVVYLFGYFVVFRNWGPKHRPDASSCFISLFHGSPAVFLAIAAILNDQSRGFAFAAPNSRFQNLVLDFSISYFCVDLLHYLVLIPGDYLFIAHHLATLFVFVTCRYLVLHGAFSLLVLLVLAEVTSACQNVWTLAGLKKSELAFAANVYRFLSPPFYGLYTLMRAVLGPWFFLKMSSFYLSGKAGGLIPTWVAVSWIVVVGVAIAVSILWIWSRWMELYREKKGSLQKKGT</sequence>
<evidence type="ECO:0000313" key="8">
    <source>
        <dbReference type="EMBL" id="ONK57977.1"/>
    </source>
</evidence>
<evidence type="ECO:0000256" key="2">
    <source>
        <dbReference type="ARBA" id="ARBA00022692"/>
    </source>
</evidence>
<feature type="transmembrane region" description="Helical" evidence="6">
    <location>
        <begin position="213"/>
        <end position="233"/>
    </location>
</feature>
<dbReference type="AlphaFoldDB" id="A0A5P1E923"/>
<evidence type="ECO:0000256" key="5">
    <source>
        <dbReference type="PROSITE-ProRule" id="PRU00205"/>
    </source>
</evidence>
<gene>
    <name evidence="8" type="ORF">A4U43_C09F6380</name>
</gene>
<dbReference type="PANTHER" id="PTHR31766">
    <property type="entry name" value="GLABROUS1 ENHANCER-BINDING PROTEIN-LIKE 2"/>
    <property type="match status" value="1"/>
</dbReference>
<evidence type="ECO:0000256" key="4">
    <source>
        <dbReference type="ARBA" id="ARBA00023136"/>
    </source>
</evidence>
<feature type="transmembrane region" description="Helical" evidence="6">
    <location>
        <begin position="84"/>
        <end position="103"/>
    </location>
</feature>
<evidence type="ECO:0000256" key="6">
    <source>
        <dbReference type="SAM" id="Phobius"/>
    </source>
</evidence>
<dbReference type="EMBL" id="CM007389">
    <property type="protein sequence ID" value="ONK57977.1"/>
    <property type="molecule type" value="Genomic_DNA"/>
</dbReference>
<comment type="subcellular location">
    <subcellularLocation>
        <location evidence="1">Membrane</location>
        <topology evidence="1">Multi-pass membrane protein</topology>
    </subcellularLocation>
</comment>
<feature type="domain" description="TLC" evidence="7">
    <location>
        <begin position="38"/>
        <end position="243"/>
    </location>
</feature>
<dbReference type="Gramene" id="ONK57977">
    <property type="protein sequence ID" value="ONK57977"/>
    <property type="gene ID" value="A4U43_C09F6380"/>
</dbReference>
<dbReference type="InterPro" id="IPR040327">
    <property type="entry name" value="At5g14285-like"/>
</dbReference>
<dbReference type="SMART" id="SM00724">
    <property type="entry name" value="TLC"/>
    <property type="match status" value="1"/>
</dbReference>
<evidence type="ECO:0000256" key="1">
    <source>
        <dbReference type="ARBA" id="ARBA00004141"/>
    </source>
</evidence>
<feature type="transmembrane region" description="Helical" evidence="6">
    <location>
        <begin position="110"/>
        <end position="129"/>
    </location>
</feature>
<dbReference type="GO" id="GO:0016020">
    <property type="term" value="C:membrane"/>
    <property type="evidence" value="ECO:0007669"/>
    <property type="project" value="UniProtKB-SubCell"/>
</dbReference>
<dbReference type="Proteomes" id="UP000243459">
    <property type="component" value="Chromosome 9"/>
</dbReference>
<feature type="transmembrane region" description="Helical" evidence="6">
    <location>
        <begin position="12"/>
        <end position="31"/>
    </location>
</feature>
<dbReference type="Pfam" id="PF03798">
    <property type="entry name" value="TRAM_LAG1_CLN8"/>
    <property type="match status" value="1"/>
</dbReference>
<dbReference type="PANTHER" id="PTHR31766:SF2">
    <property type="entry name" value="GLABROUS1 ENHANCER-BINDING PROTEIN-LIKE 2"/>
    <property type="match status" value="1"/>
</dbReference>
<dbReference type="PROSITE" id="PS50922">
    <property type="entry name" value="TLC"/>
    <property type="match status" value="1"/>
</dbReference>
<keyword evidence="3 6" id="KW-1133">Transmembrane helix</keyword>
<feature type="transmembrane region" description="Helical" evidence="6">
    <location>
        <begin position="135"/>
        <end position="155"/>
    </location>
</feature>
<reference evidence="9" key="1">
    <citation type="journal article" date="2017" name="Nat. Commun.">
        <title>The asparagus genome sheds light on the origin and evolution of a young Y chromosome.</title>
        <authorList>
            <person name="Harkess A."/>
            <person name="Zhou J."/>
            <person name="Xu C."/>
            <person name="Bowers J.E."/>
            <person name="Van der Hulst R."/>
            <person name="Ayyampalayam S."/>
            <person name="Mercati F."/>
            <person name="Riccardi P."/>
            <person name="McKain M.R."/>
            <person name="Kakrana A."/>
            <person name="Tang H."/>
            <person name="Ray J."/>
            <person name="Groenendijk J."/>
            <person name="Arikit S."/>
            <person name="Mathioni S.M."/>
            <person name="Nakano M."/>
            <person name="Shan H."/>
            <person name="Telgmann-Rauber A."/>
            <person name="Kanno A."/>
            <person name="Yue Z."/>
            <person name="Chen H."/>
            <person name="Li W."/>
            <person name="Chen Y."/>
            <person name="Xu X."/>
            <person name="Zhang Y."/>
            <person name="Luo S."/>
            <person name="Chen H."/>
            <person name="Gao J."/>
            <person name="Mao Z."/>
            <person name="Pires J.C."/>
            <person name="Luo M."/>
            <person name="Kudrna D."/>
            <person name="Wing R.A."/>
            <person name="Meyers B.C."/>
            <person name="Yi K."/>
            <person name="Kong H."/>
            <person name="Lavrijsen P."/>
            <person name="Sunseri F."/>
            <person name="Falavigna A."/>
            <person name="Ye Y."/>
            <person name="Leebens-Mack J.H."/>
            <person name="Chen G."/>
        </authorList>
    </citation>
    <scope>NUCLEOTIDE SEQUENCE [LARGE SCALE GENOMIC DNA]</scope>
    <source>
        <strain evidence="9">cv. DH0086</strain>
    </source>
</reference>
<keyword evidence="2 5" id="KW-0812">Transmembrane</keyword>
<proteinExistence type="predicted"/>
<evidence type="ECO:0000256" key="3">
    <source>
        <dbReference type="ARBA" id="ARBA00022989"/>
    </source>
</evidence>
<feature type="transmembrane region" description="Helical" evidence="6">
    <location>
        <begin position="176"/>
        <end position="193"/>
    </location>
</feature>
<dbReference type="OrthoDB" id="204175at2759"/>
<accession>A0A5P1E923</accession>
<keyword evidence="4 5" id="KW-0472">Membrane</keyword>
<organism evidence="8 9">
    <name type="scientific">Asparagus officinalis</name>
    <name type="common">Garden asparagus</name>
    <dbReference type="NCBI Taxonomy" id="4686"/>
    <lineage>
        <taxon>Eukaryota</taxon>
        <taxon>Viridiplantae</taxon>
        <taxon>Streptophyta</taxon>
        <taxon>Embryophyta</taxon>
        <taxon>Tracheophyta</taxon>
        <taxon>Spermatophyta</taxon>
        <taxon>Magnoliopsida</taxon>
        <taxon>Liliopsida</taxon>
        <taxon>Asparagales</taxon>
        <taxon>Asparagaceae</taxon>
        <taxon>Asparagoideae</taxon>
        <taxon>Asparagus</taxon>
    </lineage>
</organism>
<evidence type="ECO:0000313" key="9">
    <source>
        <dbReference type="Proteomes" id="UP000243459"/>
    </source>
</evidence>
<keyword evidence="9" id="KW-1185">Reference proteome</keyword>
<feature type="transmembrane region" description="Helical" evidence="6">
    <location>
        <begin position="43"/>
        <end position="64"/>
    </location>
</feature>
<dbReference type="OMA" id="DGVIPRW"/>
<dbReference type="InterPro" id="IPR006634">
    <property type="entry name" value="TLC-dom"/>
</dbReference>
<name>A0A5P1E923_ASPOF</name>